<dbReference type="InterPro" id="IPR036691">
    <property type="entry name" value="Endo/exonu/phosph_ase_sf"/>
</dbReference>
<proteinExistence type="predicted"/>
<evidence type="ECO:0000256" key="1">
    <source>
        <dbReference type="SAM" id="MobiDB-lite"/>
    </source>
</evidence>
<protein>
    <submittedName>
        <fullName evidence="2">RNA-directed DNA polymerase, eukaryota, reverse transcriptase zinc-binding domain protein</fullName>
    </submittedName>
</protein>
<name>A0ABQ4WBY1_9ASTR</name>
<keyword evidence="2" id="KW-0548">Nucleotidyltransferase</keyword>
<dbReference type="GO" id="GO:0003964">
    <property type="term" value="F:RNA-directed DNA polymerase activity"/>
    <property type="evidence" value="ECO:0007669"/>
    <property type="project" value="UniProtKB-KW"/>
</dbReference>
<dbReference type="PANTHER" id="PTHR33710">
    <property type="entry name" value="BNAC02G09200D PROTEIN"/>
    <property type="match status" value="1"/>
</dbReference>
<evidence type="ECO:0000313" key="2">
    <source>
        <dbReference type="EMBL" id="GJS50338.1"/>
    </source>
</evidence>
<evidence type="ECO:0000313" key="3">
    <source>
        <dbReference type="Proteomes" id="UP001151760"/>
    </source>
</evidence>
<reference evidence="2" key="2">
    <citation type="submission" date="2022-01" db="EMBL/GenBank/DDBJ databases">
        <authorList>
            <person name="Yamashiro T."/>
            <person name="Shiraishi A."/>
            <person name="Satake H."/>
            <person name="Nakayama K."/>
        </authorList>
    </citation>
    <scope>NUCLEOTIDE SEQUENCE</scope>
</reference>
<feature type="compositionally biased region" description="Basic and acidic residues" evidence="1">
    <location>
        <begin position="331"/>
        <end position="348"/>
    </location>
</feature>
<sequence length="849" mass="96992">MRSQRSIKIPLKFDNSVHSINNTKANKRRNALKNKGKDTECNSVDSGIDREEGDIDALGNLVEKMVDVNDMGYDGICVDVDCTDKGVKNNGKGDEEDNGMDQKSFVEAISENLIINDRNLECIPTELDENGVEVVVFDEVLVAEGIKRKPLVVQKWSVDLKIDSTELEKVPLWVRLCNLPVEAWTVKGISALASRIRKPLVMDVVTASKCKQGICMVREGNINGRKNVKVLYDRKPPGCIGCRVFGHAESNCPKKESIKINNANIVKENVVVQKENCDTYKEGNDGFVEVRSRKTVGIDNKVKRQNYKANPQNNKFGNNVRNVYQVKKNVQVEKEKTPEKTPVKKSEESQSVNGVSTSSNDKESPDKGKKKVNELRELQNKEIVDEFLNKNVTLKESDMVNWDLDMIAYYKQKMELLIDKREGNEEEDVLEEMNYIANSMKGNDVKGMDDGVLANGGLEKKDLWRDLEIYRRIVRNEAWFLSGDINVSLAPNEHSMGGSTMSSDMKDFNCCVNSIEMEDVNSSGLFFTWTKNLQKVKKGGQASILKKLDRIMGNEDFLSRFNQAYALFLPYIISDHCPTVLILPKCVKAKRKPFKFANFITEKEEFMSIVNQKNGDVFENVKKLRESVKEIQQRIDKDPHNNNLRSEEAVILKEYSEVMKEEELILYQKAKVKWLSVGDINNAYFHKAIKSRQQRNRIDAMCDEFGKRFEGSEVAEKFVSHFQKFLGESKEVEKVRDMESLLQNKLSNEDAAFMIREVCDEEIKYAMFQIDDNKAPSPDGFSAHKILTERIKGCLDKLVSKNQSAFIPNRHIQDNIMLDQELFKGYDRKMRPKRVALKVDIQKAYDTLN</sequence>
<comment type="caution">
    <text evidence="2">The sequence shown here is derived from an EMBL/GenBank/DDBJ whole genome shotgun (WGS) entry which is preliminary data.</text>
</comment>
<dbReference type="SUPFAM" id="SSF56219">
    <property type="entry name" value="DNase I-like"/>
    <property type="match status" value="1"/>
</dbReference>
<keyword evidence="2" id="KW-0695">RNA-directed DNA polymerase</keyword>
<gene>
    <name evidence="2" type="ORF">Tco_0600459</name>
</gene>
<organism evidence="2 3">
    <name type="scientific">Tanacetum coccineum</name>
    <dbReference type="NCBI Taxonomy" id="301880"/>
    <lineage>
        <taxon>Eukaryota</taxon>
        <taxon>Viridiplantae</taxon>
        <taxon>Streptophyta</taxon>
        <taxon>Embryophyta</taxon>
        <taxon>Tracheophyta</taxon>
        <taxon>Spermatophyta</taxon>
        <taxon>Magnoliopsida</taxon>
        <taxon>eudicotyledons</taxon>
        <taxon>Gunneridae</taxon>
        <taxon>Pentapetalae</taxon>
        <taxon>asterids</taxon>
        <taxon>campanulids</taxon>
        <taxon>Asterales</taxon>
        <taxon>Asteraceae</taxon>
        <taxon>Asteroideae</taxon>
        <taxon>Anthemideae</taxon>
        <taxon>Anthemidinae</taxon>
        <taxon>Tanacetum</taxon>
    </lineage>
</organism>
<keyword evidence="3" id="KW-1185">Reference proteome</keyword>
<accession>A0ABQ4WBY1</accession>
<feature type="compositionally biased region" description="Basic and acidic residues" evidence="1">
    <location>
        <begin position="360"/>
        <end position="372"/>
    </location>
</feature>
<reference evidence="2" key="1">
    <citation type="journal article" date="2022" name="Int. J. Mol. Sci.">
        <title>Draft Genome of Tanacetum Coccineum: Genomic Comparison of Closely Related Tanacetum-Family Plants.</title>
        <authorList>
            <person name="Yamashiro T."/>
            <person name="Shiraishi A."/>
            <person name="Nakayama K."/>
            <person name="Satake H."/>
        </authorList>
    </citation>
    <scope>NUCLEOTIDE SEQUENCE</scope>
</reference>
<keyword evidence="2" id="KW-0808">Transferase</keyword>
<feature type="compositionally biased region" description="Polar residues" evidence="1">
    <location>
        <begin position="350"/>
        <end position="359"/>
    </location>
</feature>
<dbReference type="EMBL" id="BQNB010008508">
    <property type="protein sequence ID" value="GJS50338.1"/>
    <property type="molecule type" value="Genomic_DNA"/>
</dbReference>
<dbReference type="PANTHER" id="PTHR33710:SF71">
    <property type="entry name" value="ENDONUCLEASE_EXONUCLEASE_PHOSPHATASE DOMAIN-CONTAINING PROTEIN"/>
    <property type="match status" value="1"/>
</dbReference>
<dbReference type="Proteomes" id="UP001151760">
    <property type="component" value="Unassembled WGS sequence"/>
</dbReference>
<feature type="region of interest" description="Disordered" evidence="1">
    <location>
        <begin position="331"/>
        <end position="372"/>
    </location>
</feature>